<reference evidence="2 3" key="1">
    <citation type="journal article" date="2021" name="Elife">
        <title>Chloroplast acquisition without the gene transfer in kleptoplastic sea slugs, Plakobranchus ocellatus.</title>
        <authorList>
            <person name="Maeda T."/>
            <person name="Takahashi S."/>
            <person name="Yoshida T."/>
            <person name="Shimamura S."/>
            <person name="Takaki Y."/>
            <person name="Nagai Y."/>
            <person name="Toyoda A."/>
            <person name="Suzuki Y."/>
            <person name="Arimoto A."/>
            <person name="Ishii H."/>
            <person name="Satoh N."/>
            <person name="Nishiyama T."/>
            <person name="Hasebe M."/>
            <person name="Maruyama T."/>
            <person name="Minagawa J."/>
            <person name="Obokata J."/>
            <person name="Shigenobu S."/>
        </authorList>
    </citation>
    <scope>NUCLEOTIDE SEQUENCE [LARGE SCALE GENOMIC DNA]</scope>
</reference>
<keyword evidence="1" id="KW-0812">Transmembrane</keyword>
<protein>
    <recommendedName>
        <fullName evidence="4">ATP synthase F0 subunit 8</fullName>
    </recommendedName>
</protein>
<dbReference type="Proteomes" id="UP000735302">
    <property type="component" value="Unassembled WGS sequence"/>
</dbReference>
<name>A0AAV4CM99_9GAST</name>
<accession>A0AAV4CM99</accession>
<sequence length="101" mass="11339">MMLSQSGVVGVLEFVILYSVVWILFVANWLYVHSPSTPWLSQAFRLSVWPGRQWRGSNPRQKGLCRSQGGFAIHCVTDAPVCCRRSDVILQLSIVKNSSCL</sequence>
<evidence type="ECO:0008006" key="4">
    <source>
        <dbReference type="Google" id="ProtNLM"/>
    </source>
</evidence>
<proteinExistence type="predicted"/>
<evidence type="ECO:0000256" key="1">
    <source>
        <dbReference type="SAM" id="Phobius"/>
    </source>
</evidence>
<evidence type="ECO:0000313" key="3">
    <source>
        <dbReference type="Proteomes" id="UP000735302"/>
    </source>
</evidence>
<evidence type="ECO:0000313" key="2">
    <source>
        <dbReference type="EMBL" id="GFO33087.1"/>
    </source>
</evidence>
<keyword evidence="1" id="KW-0472">Membrane</keyword>
<keyword evidence="1" id="KW-1133">Transmembrane helix</keyword>
<comment type="caution">
    <text evidence="2">The sequence shown here is derived from an EMBL/GenBank/DDBJ whole genome shotgun (WGS) entry which is preliminary data.</text>
</comment>
<dbReference type="AlphaFoldDB" id="A0AAV4CM99"/>
<organism evidence="2 3">
    <name type="scientific">Plakobranchus ocellatus</name>
    <dbReference type="NCBI Taxonomy" id="259542"/>
    <lineage>
        <taxon>Eukaryota</taxon>
        <taxon>Metazoa</taxon>
        <taxon>Spiralia</taxon>
        <taxon>Lophotrochozoa</taxon>
        <taxon>Mollusca</taxon>
        <taxon>Gastropoda</taxon>
        <taxon>Heterobranchia</taxon>
        <taxon>Euthyneura</taxon>
        <taxon>Panpulmonata</taxon>
        <taxon>Sacoglossa</taxon>
        <taxon>Placobranchoidea</taxon>
        <taxon>Plakobranchidae</taxon>
        <taxon>Plakobranchus</taxon>
    </lineage>
</organism>
<dbReference type="EMBL" id="BLXT01006765">
    <property type="protein sequence ID" value="GFO33087.1"/>
    <property type="molecule type" value="Genomic_DNA"/>
</dbReference>
<gene>
    <name evidence="2" type="ORF">PoB_005959200</name>
</gene>
<feature type="transmembrane region" description="Helical" evidence="1">
    <location>
        <begin position="7"/>
        <end position="31"/>
    </location>
</feature>
<keyword evidence="3" id="KW-1185">Reference proteome</keyword>